<accession>A0A2G2WD38</accession>
<proteinExistence type="predicted"/>
<sequence>MAGDPDHYPEMQYLSEGIDVPSVGFEAEYHRMRYAALLRNHDFQKAKKSYVSDNDDPPRPRTENFSLPDETAIVNIE</sequence>
<protein>
    <submittedName>
        <fullName evidence="2">Uncharacterized protein</fullName>
    </submittedName>
</protein>
<organism evidence="2 3">
    <name type="scientific">Capsicum baccatum</name>
    <name type="common">Peruvian pepper</name>
    <dbReference type="NCBI Taxonomy" id="33114"/>
    <lineage>
        <taxon>Eukaryota</taxon>
        <taxon>Viridiplantae</taxon>
        <taxon>Streptophyta</taxon>
        <taxon>Embryophyta</taxon>
        <taxon>Tracheophyta</taxon>
        <taxon>Spermatophyta</taxon>
        <taxon>Magnoliopsida</taxon>
        <taxon>eudicotyledons</taxon>
        <taxon>Gunneridae</taxon>
        <taxon>Pentapetalae</taxon>
        <taxon>asterids</taxon>
        <taxon>lamiids</taxon>
        <taxon>Solanales</taxon>
        <taxon>Solanaceae</taxon>
        <taxon>Solanoideae</taxon>
        <taxon>Capsiceae</taxon>
        <taxon>Capsicum</taxon>
    </lineage>
</organism>
<dbReference type="Proteomes" id="UP000224567">
    <property type="component" value="Unassembled WGS sequence"/>
</dbReference>
<dbReference type="PANTHER" id="PTHR33022:SF13">
    <property type="entry name" value="UBIQUITIN-LIKE PROTEASE FAMILY PROFILE DOMAIN-CONTAINING PROTEIN"/>
    <property type="match status" value="1"/>
</dbReference>
<reference evidence="3" key="2">
    <citation type="journal article" date="2017" name="J. Anim. Genet.">
        <title>Multiple reference genome sequences of hot pepper reveal the massive evolution of plant disease resistance genes by retroduplication.</title>
        <authorList>
            <person name="Kim S."/>
            <person name="Park J."/>
            <person name="Yeom S.-I."/>
            <person name="Kim Y.-M."/>
            <person name="Seo E."/>
            <person name="Kim K.-T."/>
            <person name="Kim M.-S."/>
            <person name="Lee J.M."/>
            <person name="Cheong K."/>
            <person name="Shin H.-S."/>
            <person name="Kim S.-B."/>
            <person name="Han K."/>
            <person name="Lee J."/>
            <person name="Park M."/>
            <person name="Lee H.-A."/>
            <person name="Lee H.-Y."/>
            <person name="Lee Y."/>
            <person name="Oh S."/>
            <person name="Lee J.H."/>
            <person name="Choi E."/>
            <person name="Choi E."/>
            <person name="Lee S.E."/>
            <person name="Jeon J."/>
            <person name="Kim H."/>
            <person name="Choi G."/>
            <person name="Song H."/>
            <person name="Lee J."/>
            <person name="Lee S.-C."/>
            <person name="Kwon J.-K."/>
            <person name="Lee H.-Y."/>
            <person name="Koo N."/>
            <person name="Hong Y."/>
            <person name="Kim R.W."/>
            <person name="Kang W.-H."/>
            <person name="Huh J.H."/>
            <person name="Kang B.-C."/>
            <person name="Yang T.-J."/>
            <person name="Lee Y.-H."/>
            <person name="Bennetzen J.L."/>
            <person name="Choi D."/>
        </authorList>
    </citation>
    <scope>NUCLEOTIDE SEQUENCE [LARGE SCALE GENOMIC DNA]</scope>
    <source>
        <strain evidence="3">cv. PBC81</strain>
    </source>
</reference>
<evidence type="ECO:0000256" key="1">
    <source>
        <dbReference type="SAM" id="MobiDB-lite"/>
    </source>
</evidence>
<name>A0A2G2WD38_CAPBA</name>
<dbReference type="AlphaFoldDB" id="A0A2G2WD38"/>
<evidence type="ECO:0000313" key="2">
    <source>
        <dbReference type="EMBL" id="PHT43173.1"/>
    </source>
</evidence>
<gene>
    <name evidence="2" type="ORF">CQW23_17198</name>
</gene>
<comment type="caution">
    <text evidence="2">The sequence shown here is derived from an EMBL/GenBank/DDBJ whole genome shotgun (WGS) entry which is preliminary data.</text>
</comment>
<dbReference type="EMBL" id="MLFT02000007">
    <property type="protein sequence ID" value="PHT43173.1"/>
    <property type="molecule type" value="Genomic_DNA"/>
</dbReference>
<dbReference type="PANTHER" id="PTHR33022">
    <property type="entry name" value="DUF1985 DOMAIN-CONTAINING PROTEIN"/>
    <property type="match status" value="1"/>
</dbReference>
<reference evidence="2 3" key="1">
    <citation type="journal article" date="2017" name="Genome Biol.">
        <title>New reference genome sequences of hot pepper reveal the massive evolution of plant disease-resistance genes by retroduplication.</title>
        <authorList>
            <person name="Kim S."/>
            <person name="Park J."/>
            <person name="Yeom S.I."/>
            <person name="Kim Y.M."/>
            <person name="Seo E."/>
            <person name="Kim K.T."/>
            <person name="Kim M.S."/>
            <person name="Lee J.M."/>
            <person name="Cheong K."/>
            <person name="Shin H.S."/>
            <person name="Kim S.B."/>
            <person name="Han K."/>
            <person name="Lee J."/>
            <person name="Park M."/>
            <person name="Lee H.A."/>
            <person name="Lee H.Y."/>
            <person name="Lee Y."/>
            <person name="Oh S."/>
            <person name="Lee J.H."/>
            <person name="Choi E."/>
            <person name="Choi E."/>
            <person name="Lee S.E."/>
            <person name="Jeon J."/>
            <person name="Kim H."/>
            <person name="Choi G."/>
            <person name="Song H."/>
            <person name="Lee J."/>
            <person name="Lee S.C."/>
            <person name="Kwon J.K."/>
            <person name="Lee H.Y."/>
            <person name="Koo N."/>
            <person name="Hong Y."/>
            <person name="Kim R.W."/>
            <person name="Kang W.H."/>
            <person name="Huh J.H."/>
            <person name="Kang B.C."/>
            <person name="Yang T.J."/>
            <person name="Lee Y.H."/>
            <person name="Bennetzen J.L."/>
            <person name="Choi D."/>
        </authorList>
    </citation>
    <scope>NUCLEOTIDE SEQUENCE [LARGE SCALE GENOMIC DNA]</scope>
    <source>
        <strain evidence="3">cv. PBC81</strain>
    </source>
</reference>
<evidence type="ECO:0000313" key="3">
    <source>
        <dbReference type="Proteomes" id="UP000224567"/>
    </source>
</evidence>
<feature type="region of interest" description="Disordered" evidence="1">
    <location>
        <begin position="48"/>
        <end position="77"/>
    </location>
</feature>
<keyword evidence="3" id="KW-1185">Reference proteome</keyword>